<dbReference type="AlphaFoldDB" id="A0A382ZFC8"/>
<evidence type="ECO:0000313" key="1">
    <source>
        <dbReference type="EMBL" id="SVD93939.1"/>
    </source>
</evidence>
<accession>A0A382ZFC8</accession>
<sequence>MTSTHSLKGEVQILERNISNLDKRILKKQGSIKALKAEWNHLNSPDRLEKLNRQYLNLTRILPGSVHIEKNFSFADIFREKKIAQK</sequence>
<proteinExistence type="predicted"/>
<organism evidence="1">
    <name type="scientific">marine metagenome</name>
    <dbReference type="NCBI Taxonomy" id="408172"/>
    <lineage>
        <taxon>unclassified sequences</taxon>
        <taxon>metagenomes</taxon>
        <taxon>ecological metagenomes</taxon>
    </lineage>
</organism>
<dbReference type="EMBL" id="UINC01183267">
    <property type="protein sequence ID" value="SVD93939.1"/>
    <property type="molecule type" value="Genomic_DNA"/>
</dbReference>
<protein>
    <submittedName>
        <fullName evidence="1">Uncharacterized protein</fullName>
    </submittedName>
</protein>
<gene>
    <name evidence="1" type="ORF">METZ01_LOCUS446793</name>
</gene>
<name>A0A382ZFC8_9ZZZZ</name>
<reference evidence="1" key="1">
    <citation type="submission" date="2018-05" db="EMBL/GenBank/DDBJ databases">
        <authorList>
            <person name="Lanie J.A."/>
            <person name="Ng W.-L."/>
            <person name="Kazmierczak K.M."/>
            <person name="Andrzejewski T.M."/>
            <person name="Davidsen T.M."/>
            <person name="Wayne K.J."/>
            <person name="Tettelin H."/>
            <person name="Glass J.I."/>
            <person name="Rusch D."/>
            <person name="Podicherti R."/>
            <person name="Tsui H.-C.T."/>
            <person name="Winkler M.E."/>
        </authorList>
    </citation>
    <scope>NUCLEOTIDE SEQUENCE</scope>
</reference>